<evidence type="ECO:0000313" key="1">
    <source>
        <dbReference type="EMBL" id="SHK28623.1"/>
    </source>
</evidence>
<protein>
    <recommendedName>
        <fullName evidence="3">PilZ domain-containing protein</fullName>
    </recommendedName>
</protein>
<reference evidence="1 2" key="1">
    <citation type="submission" date="2016-11" db="EMBL/GenBank/DDBJ databases">
        <authorList>
            <person name="Jaros S."/>
            <person name="Januszkiewicz K."/>
            <person name="Wedrychowicz H."/>
        </authorList>
    </citation>
    <scope>NUCLEOTIDE SEQUENCE [LARGE SCALE GENOMIC DNA]</scope>
    <source>
        <strain evidence="1 2">DSM 15212</strain>
    </source>
</reference>
<evidence type="ECO:0008006" key="3">
    <source>
        <dbReference type="Google" id="ProtNLM"/>
    </source>
</evidence>
<dbReference type="Proteomes" id="UP000184465">
    <property type="component" value="Unassembled WGS sequence"/>
</dbReference>
<evidence type="ECO:0000313" key="2">
    <source>
        <dbReference type="Proteomes" id="UP000184465"/>
    </source>
</evidence>
<dbReference type="EMBL" id="FRAG01000043">
    <property type="protein sequence ID" value="SHK28623.1"/>
    <property type="molecule type" value="Genomic_DNA"/>
</dbReference>
<proteinExistence type="predicted"/>
<name>A0A1M6R845_PARC5</name>
<keyword evidence="2" id="KW-1185">Reference proteome</keyword>
<organism evidence="1 2">
    <name type="scientific">Paramaledivibacter caminithermalis (strain DSM 15212 / CIP 107654 / DViRD3)</name>
    <name type="common">Clostridium caminithermale</name>
    <dbReference type="NCBI Taxonomy" id="1121301"/>
    <lineage>
        <taxon>Bacteria</taxon>
        <taxon>Bacillati</taxon>
        <taxon>Bacillota</taxon>
        <taxon>Clostridia</taxon>
        <taxon>Peptostreptococcales</taxon>
        <taxon>Caminicellaceae</taxon>
        <taxon>Paramaledivibacter</taxon>
    </lineage>
</organism>
<dbReference type="AlphaFoldDB" id="A0A1M6R845"/>
<sequence length="120" mass="14289">MGCIRRMENDCIKEQLKIQYFERIIIYSYYHKGQLINLSSPCELIMLNISFEGLEVITDKEFDKEDILLMNLRFDGIPFDKILGKIRNIKKIGEMYKICLDFIGIPNFLFERLKVQEKTL</sequence>
<dbReference type="STRING" id="1121301.SAMN02745912_02869"/>
<accession>A0A1M6R845</accession>
<gene>
    <name evidence="1" type="ORF">SAMN02745912_02869</name>
</gene>